<dbReference type="eggNOG" id="KOG0118">
    <property type="taxonomic scope" value="Eukaryota"/>
</dbReference>
<dbReference type="InterPro" id="IPR035979">
    <property type="entry name" value="RBD_domain_sf"/>
</dbReference>
<dbReference type="KEGG" id="bdi:100836284"/>
<dbReference type="Gramene" id="KQK23125">
    <property type="protein sequence ID" value="KQK23125"/>
    <property type="gene ID" value="BRADI_1g71377v3"/>
</dbReference>
<dbReference type="OrthoDB" id="439808at2759"/>
<keyword evidence="6" id="KW-1185">Reference proteome</keyword>
<evidence type="ECO:0000313" key="5">
    <source>
        <dbReference type="EnsemblPlants" id="KQK23125"/>
    </source>
</evidence>
<keyword evidence="1 2" id="KW-0694">RNA-binding</keyword>
<dbReference type="InterPro" id="IPR012677">
    <property type="entry name" value="Nucleotide-bd_a/b_plait_sf"/>
</dbReference>
<dbReference type="Gene3D" id="3.30.70.330">
    <property type="match status" value="1"/>
</dbReference>
<dbReference type="InterPro" id="IPR000504">
    <property type="entry name" value="RRM_dom"/>
</dbReference>
<dbReference type="SMART" id="SM00360">
    <property type="entry name" value="RRM"/>
    <property type="match status" value="1"/>
</dbReference>
<dbReference type="GO" id="GO:0003729">
    <property type="term" value="F:mRNA binding"/>
    <property type="evidence" value="ECO:0000318"/>
    <property type="project" value="GO_Central"/>
</dbReference>
<gene>
    <name evidence="5" type="primary">LOC100836284</name>
    <name evidence="4" type="ORF">BRADI_1g71377v3</name>
</gene>
<dbReference type="STRING" id="15368.I1H8K8"/>
<dbReference type="Proteomes" id="UP000008810">
    <property type="component" value="Chromosome 1"/>
</dbReference>
<name>I1H8K8_BRADI</name>
<dbReference type="Pfam" id="PF00076">
    <property type="entry name" value="RRM_1"/>
    <property type="match status" value="1"/>
</dbReference>
<dbReference type="EMBL" id="CM000880">
    <property type="protein sequence ID" value="KQK23125.1"/>
    <property type="molecule type" value="Genomic_DNA"/>
</dbReference>
<dbReference type="InterPro" id="IPR051106">
    <property type="entry name" value="RNA-bind/splicing_reg"/>
</dbReference>
<dbReference type="FunFam" id="3.30.70.330:FF:000847">
    <property type="entry name" value="Os05g0223300 protein"/>
    <property type="match status" value="1"/>
</dbReference>
<reference evidence="5" key="3">
    <citation type="submission" date="2018-08" db="UniProtKB">
        <authorList>
            <consortium name="EnsemblPlants"/>
        </authorList>
    </citation>
    <scope>IDENTIFICATION</scope>
    <source>
        <strain evidence="5">cv. Bd21</strain>
    </source>
</reference>
<feature type="domain" description="RRM" evidence="3">
    <location>
        <begin position="18"/>
        <end position="95"/>
    </location>
</feature>
<dbReference type="PROSITE" id="PS50102">
    <property type="entry name" value="RRM"/>
    <property type="match status" value="1"/>
</dbReference>
<dbReference type="AlphaFoldDB" id="I1H8K8"/>
<dbReference type="SUPFAM" id="SSF54928">
    <property type="entry name" value="RNA-binding domain, RBD"/>
    <property type="match status" value="1"/>
</dbReference>
<evidence type="ECO:0000313" key="4">
    <source>
        <dbReference type="EMBL" id="KQK23125.1"/>
    </source>
</evidence>
<evidence type="ECO:0000313" key="6">
    <source>
        <dbReference type="Proteomes" id="UP000008810"/>
    </source>
</evidence>
<reference evidence="4 5" key="1">
    <citation type="journal article" date="2010" name="Nature">
        <title>Genome sequencing and analysis of the model grass Brachypodium distachyon.</title>
        <authorList>
            <consortium name="International Brachypodium Initiative"/>
        </authorList>
    </citation>
    <scope>NUCLEOTIDE SEQUENCE [LARGE SCALE GENOMIC DNA]</scope>
    <source>
        <strain evidence="4">Bd21</strain>
        <strain evidence="5">cv. Bd21</strain>
    </source>
</reference>
<dbReference type="EnsemblPlants" id="KQK23125">
    <property type="protein sequence ID" value="KQK23125"/>
    <property type="gene ID" value="BRADI_1g71377v3"/>
</dbReference>
<dbReference type="PANTHER" id="PTHR48028:SF2">
    <property type="entry name" value="GLYCINE-RICH RNA-BINDING PROTEIN RZ1A"/>
    <property type="match status" value="1"/>
</dbReference>
<evidence type="ECO:0000256" key="1">
    <source>
        <dbReference type="ARBA" id="ARBA00022884"/>
    </source>
</evidence>
<sequence length="102" mass="11752">MSAPWWDSDWKDRSGPEYRVHVGNLAWGTDERSLKDAFADHGPIGAEIVYDQEMDRSRGFGFVNFNDHKSMSDAIQRMNGQELDGRSITVNQANHRARKWRA</sequence>
<dbReference type="PANTHER" id="PTHR48028">
    <property type="entry name" value="GLYCINE-RICH RNA-BINDING PROTEIN RZ1A"/>
    <property type="match status" value="1"/>
</dbReference>
<dbReference type="HOGENOM" id="CLU_012062_28_8_1"/>
<dbReference type="RefSeq" id="XP_003558590.1">
    <property type="nucleotide sequence ID" value="XM_003558542.4"/>
</dbReference>
<dbReference type="GeneID" id="100836284"/>
<evidence type="ECO:0000259" key="3">
    <source>
        <dbReference type="PROSITE" id="PS50102"/>
    </source>
</evidence>
<organism evidence="4">
    <name type="scientific">Brachypodium distachyon</name>
    <name type="common">Purple false brome</name>
    <name type="synonym">Trachynia distachya</name>
    <dbReference type="NCBI Taxonomy" id="15368"/>
    <lineage>
        <taxon>Eukaryota</taxon>
        <taxon>Viridiplantae</taxon>
        <taxon>Streptophyta</taxon>
        <taxon>Embryophyta</taxon>
        <taxon>Tracheophyta</taxon>
        <taxon>Spermatophyta</taxon>
        <taxon>Magnoliopsida</taxon>
        <taxon>Liliopsida</taxon>
        <taxon>Poales</taxon>
        <taxon>Poaceae</taxon>
        <taxon>BOP clade</taxon>
        <taxon>Pooideae</taxon>
        <taxon>Stipodae</taxon>
        <taxon>Brachypodieae</taxon>
        <taxon>Brachypodium</taxon>
    </lineage>
</organism>
<reference evidence="4" key="2">
    <citation type="submission" date="2017-06" db="EMBL/GenBank/DDBJ databases">
        <title>WGS assembly of Brachypodium distachyon.</title>
        <authorList>
            <consortium name="The International Brachypodium Initiative"/>
            <person name="Lucas S."/>
            <person name="Harmon-Smith M."/>
            <person name="Lail K."/>
            <person name="Tice H."/>
            <person name="Grimwood J."/>
            <person name="Bruce D."/>
            <person name="Barry K."/>
            <person name="Shu S."/>
            <person name="Lindquist E."/>
            <person name="Wang M."/>
            <person name="Pitluck S."/>
            <person name="Vogel J.P."/>
            <person name="Garvin D.F."/>
            <person name="Mockler T.C."/>
            <person name="Schmutz J."/>
            <person name="Rokhsar D."/>
            <person name="Bevan M.W."/>
        </authorList>
    </citation>
    <scope>NUCLEOTIDE SEQUENCE</scope>
    <source>
        <strain evidence="4">Bd21</strain>
    </source>
</reference>
<evidence type="ECO:0000256" key="2">
    <source>
        <dbReference type="PROSITE-ProRule" id="PRU00176"/>
    </source>
</evidence>
<accession>I1H8K8</accession>
<protein>
    <recommendedName>
        <fullName evidence="3">RRM domain-containing protein</fullName>
    </recommendedName>
</protein>
<dbReference type="OMA" id="YFSQAGQ"/>
<proteinExistence type="predicted"/>